<dbReference type="InterPro" id="IPR043502">
    <property type="entry name" value="DNA/RNA_pol_sf"/>
</dbReference>
<accession>A0A1A8LGI1</accession>
<dbReference type="PANTHER" id="PTHR33064:SF37">
    <property type="entry name" value="RIBONUCLEASE H"/>
    <property type="match status" value="1"/>
</dbReference>
<dbReference type="InterPro" id="IPR043128">
    <property type="entry name" value="Rev_trsase/Diguanyl_cyclase"/>
</dbReference>
<dbReference type="EMBL" id="HAEF01006588">
    <property type="protein sequence ID" value="SBR43970.1"/>
    <property type="molecule type" value="Transcribed_RNA"/>
</dbReference>
<dbReference type="PANTHER" id="PTHR33064">
    <property type="entry name" value="POL PROTEIN"/>
    <property type="match status" value="1"/>
</dbReference>
<dbReference type="Gene3D" id="3.30.70.270">
    <property type="match status" value="1"/>
</dbReference>
<feature type="non-terminal residue" evidence="1">
    <location>
        <position position="1"/>
    </location>
</feature>
<organism evidence="1">
    <name type="scientific">Nothobranchius pienaari</name>
    <dbReference type="NCBI Taxonomy" id="704102"/>
    <lineage>
        <taxon>Eukaryota</taxon>
        <taxon>Metazoa</taxon>
        <taxon>Chordata</taxon>
        <taxon>Craniata</taxon>
        <taxon>Vertebrata</taxon>
        <taxon>Euteleostomi</taxon>
        <taxon>Actinopterygii</taxon>
        <taxon>Neopterygii</taxon>
        <taxon>Teleostei</taxon>
        <taxon>Neoteleostei</taxon>
        <taxon>Acanthomorphata</taxon>
        <taxon>Ovalentaria</taxon>
        <taxon>Atherinomorphae</taxon>
        <taxon>Cyprinodontiformes</taxon>
        <taxon>Nothobranchiidae</taxon>
        <taxon>Nothobranchius</taxon>
    </lineage>
</organism>
<reference evidence="1" key="2">
    <citation type="submission" date="2016-06" db="EMBL/GenBank/DDBJ databases">
        <title>The genome of a short-lived fish provides insights into sex chromosome evolution and the genetic control of aging.</title>
        <authorList>
            <person name="Reichwald K."/>
            <person name="Felder M."/>
            <person name="Petzold A."/>
            <person name="Koch P."/>
            <person name="Groth M."/>
            <person name="Platzer M."/>
        </authorList>
    </citation>
    <scope>NUCLEOTIDE SEQUENCE</scope>
    <source>
        <tissue evidence="1">Brain</tissue>
    </source>
</reference>
<name>A0A1A8LGI1_9TELE</name>
<evidence type="ECO:0000313" key="1">
    <source>
        <dbReference type="EMBL" id="SBR43970.1"/>
    </source>
</evidence>
<protein>
    <submittedName>
        <fullName evidence="1">Uncharacterized protein</fullName>
    </submittedName>
</protein>
<dbReference type="AlphaFoldDB" id="A0A1A8LGI1"/>
<proteinExistence type="predicted"/>
<dbReference type="InterPro" id="IPR051320">
    <property type="entry name" value="Viral_Replic_Matur_Polypro"/>
</dbReference>
<dbReference type="SUPFAM" id="SSF56672">
    <property type="entry name" value="DNA/RNA polymerases"/>
    <property type="match status" value="1"/>
</dbReference>
<gene>
    <name evidence="1" type="primary">Nfu_g_1_025768</name>
</gene>
<reference evidence="1" key="1">
    <citation type="submission" date="2016-05" db="EMBL/GenBank/DDBJ databases">
        <authorList>
            <person name="Lavstsen T."/>
            <person name="Jespersen J.S."/>
        </authorList>
    </citation>
    <scope>NUCLEOTIDE SEQUENCE</scope>
    <source>
        <tissue evidence="1">Brain</tissue>
    </source>
</reference>
<sequence length="156" mass="17675">TLVRLTAHHKETRNLWISLSASHAASPDRLLSNAHLPAQLSCPCGFGLREEPSGPDHCGPTTDSHNTTLHPYQSFIAGRKLTDHYYSPNYTRQTAVKFLGFILESGRLRTDPEEVEAVREWPTRATRKQLQRFLGFANFYRRFICGYSQVTSPLTS</sequence>